<accession>A0AAN8QRV8</accession>
<dbReference type="EMBL" id="JAGTTL010000013">
    <property type="protein sequence ID" value="KAK6313790.1"/>
    <property type="molecule type" value="Genomic_DNA"/>
</dbReference>
<dbReference type="PROSITE" id="PS50068">
    <property type="entry name" value="LDLRA_2"/>
    <property type="match status" value="1"/>
</dbReference>
<evidence type="ECO:0000256" key="9">
    <source>
        <dbReference type="SAM" id="SignalP"/>
    </source>
</evidence>
<dbReference type="GO" id="GO:0016192">
    <property type="term" value="P:vesicle-mediated transport"/>
    <property type="evidence" value="ECO:0007669"/>
    <property type="project" value="UniProtKB-ARBA"/>
</dbReference>
<evidence type="ECO:0000313" key="11">
    <source>
        <dbReference type="Proteomes" id="UP001356427"/>
    </source>
</evidence>
<dbReference type="PROSITE" id="PS01209">
    <property type="entry name" value="LDLRA_1"/>
    <property type="match status" value="1"/>
</dbReference>
<evidence type="ECO:0000256" key="5">
    <source>
        <dbReference type="ARBA" id="ARBA00022989"/>
    </source>
</evidence>
<dbReference type="InterPro" id="IPR036055">
    <property type="entry name" value="LDL_receptor-like_sf"/>
</dbReference>
<feature type="signal peptide" evidence="9">
    <location>
        <begin position="1"/>
        <end position="23"/>
    </location>
</feature>
<organism evidence="10 11">
    <name type="scientific">Coregonus suidteri</name>
    <dbReference type="NCBI Taxonomy" id="861788"/>
    <lineage>
        <taxon>Eukaryota</taxon>
        <taxon>Metazoa</taxon>
        <taxon>Chordata</taxon>
        <taxon>Craniata</taxon>
        <taxon>Vertebrata</taxon>
        <taxon>Euteleostomi</taxon>
        <taxon>Actinopterygii</taxon>
        <taxon>Neopterygii</taxon>
        <taxon>Teleostei</taxon>
        <taxon>Protacanthopterygii</taxon>
        <taxon>Salmoniformes</taxon>
        <taxon>Salmonidae</taxon>
        <taxon>Coregoninae</taxon>
        <taxon>Coregonus</taxon>
    </lineage>
</organism>
<reference evidence="10 11" key="1">
    <citation type="submission" date="2021-04" db="EMBL/GenBank/DDBJ databases">
        <authorList>
            <person name="De Guttry C."/>
            <person name="Zahm M."/>
            <person name="Klopp C."/>
            <person name="Cabau C."/>
            <person name="Louis A."/>
            <person name="Berthelot C."/>
            <person name="Parey E."/>
            <person name="Roest Crollius H."/>
            <person name="Montfort J."/>
            <person name="Robinson-Rechavi M."/>
            <person name="Bucao C."/>
            <person name="Bouchez O."/>
            <person name="Gislard M."/>
            <person name="Lluch J."/>
            <person name="Milhes M."/>
            <person name="Lampietro C."/>
            <person name="Lopez Roques C."/>
            <person name="Donnadieu C."/>
            <person name="Braasch I."/>
            <person name="Desvignes T."/>
            <person name="Postlethwait J."/>
            <person name="Bobe J."/>
            <person name="Wedekind C."/>
            <person name="Guiguen Y."/>
        </authorList>
    </citation>
    <scope>NUCLEOTIDE SEQUENCE [LARGE SCALE GENOMIC DNA]</scope>
    <source>
        <strain evidence="10">Cs_M1</strain>
        <tissue evidence="10">Blood</tissue>
    </source>
</reference>
<evidence type="ECO:0000256" key="4">
    <source>
        <dbReference type="ARBA" id="ARBA00022737"/>
    </source>
</evidence>
<keyword evidence="11" id="KW-1185">Reference proteome</keyword>
<feature type="chain" id="PRO_5042980291" evidence="9">
    <location>
        <begin position="24"/>
        <end position="72"/>
    </location>
</feature>
<sequence length="72" mass="8349">MWTEVGKLMLLHLLLMELHSTQGTHTDTDCETGQFQCKNGRCVPTLWRCDDDDDCSDNSDEENCRKYHNLSN</sequence>
<keyword evidence="5" id="KW-1133">Transmembrane helix</keyword>
<dbReference type="Gene3D" id="4.10.400.10">
    <property type="entry name" value="Low-density Lipoprotein Receptor"/>
    <property type="match status" value="1"/>
</dbReference>
<protein>
    <submittedName>
        <fullName evidence="10">Uncharacterized protein</fullName>
    </submittedName>
</protein>
<evidence type="ECO:0000256" key="7">
    <source>
        <dbReference type="ARBA" id="ARBA00023157"/>
    </source>
</evidence>
<evidence type="ECO:0000256" key="2">
    <source>
        <dbReference type="ARBA" id="ARBA00004308"/>
    </source>
</evidence>
<dbReference type="GO" id="GO:0016020">
    <property type="term" value="C:membrane"/>
    <property type="evidence" value="ECO:0007669"/>
    <property type="project" value="UniProtKB-SubCell"/>
</dbReference>
<name>A0AAN8QRV8_9TELE</name>
<dbReference type="FunFam" id="4.10.400.10:FF:000011">
    <property type="entry name" value="Low-density lipoprotein receptor-related protein 1"/>
    <property type="match status" value="1"/>
</dbReference>
<dbReference type="Proteomes" id="UP001356427">
    <property type="component" value="Unassembled WGS sequence"/>
</dbReference>
<keyword evidence="7 8" id="KW-1015">Disulfide bond</keyword>
<feature type="disulfide bond" evidence="8">
    <location>
        <begin position="49"/>
        <end position="64"/>
    </location>
</feature>
<keyword evidence="3" id="KW-0812">Transmembrane</keyword>
<evidence type="ECO:0000256" key="6">
    <source>
        <dbReference type="ARBA" id="ARBA00023136"/>
    </source>
</evidence>
<dbReference type="InterPro" id="IPR050685">
    <property type="entry name" value="LDLR"/>
</dbReference>
<dbReference type="AlphaFoldDB" id="A0AAN8QRV8"/>
<dbReference type="PANTHER" id="PTHR24270">
    <property type="entry name" value="LOW-DENSITY LIPOPROTEIN RECEPTOR-RELATED"/>
    <property type="match status" value="1"/>
</dbReference>
<evidence type="ECO:0000313" key="10">
    <source>
        <dbReference type="EMBL" id="KAK6313790.1"/>
    </source>
</evidence>
<dbReference type="SMART" id="SM00192">
    <property type="entry name" value="LDLa"/>
    <property type="match status" value="1"/>
</dbReference>
<dbReference type="SUPFAM" id="SSF57424">
    <property type="entry name" value="LDL receptor-like module"/>
    <property type="match status" value="1"/>
</dbReference>
<evidence type="ECO:0000256" key="1">
    <source>
        <dbReference type="ARBA" id="ARBA00004167"/>
    </source>
</evidence>
<dbReference type="InterPro" id="IPR023415">
    <property type="entry name" value="LDLR_class-A_CS"/>
</dbReference>
<dbReference type="InterPro" id="IPR002172">
    <property type="entry name" value="LDrepeatLR_classA_rpt"/>
</dbReference>
<comment type="caution">
    <text evidence="10">The sequence shown here is derived from an EMBL/GenBank/DDBJ whole genome shotgun (WGS) entry which is preliminary data.</text>
</comment>
<keyword evidence="4" id="KW-0677">Repeat</keyword>
<keyword evidence="9" id="KW-0732">Signal</keyword>
<evidence type="ECO:0000256" key="8">
    <source>
        <dbReference type="PROSITE-ProRule" id="PRU00124"/>
    </source>
</evidence>
<feature type="disulfide bond" evidence="8">
    <location>
        <begin position="30"/>
        <end position="42"/>
    </location>
</feature>
<keyword evidence="6" id="KW-0472">Membrane</keyword>
<comment type="subcellular location">
    <subcellularLocation>
        <location evidence="2">Endomembrane system</location>
    </subcellularLocation>
    <subcellularLocation>
        <location evidence="1">Membrane</location>
        <topology evidence="1">Single-pass membrane protein</topology>
    </subcellularLocation>
</comment>
<dbReference type="GO" id="GO:0012505">
    <property type="term" value="C:endomembrane system"/>
    <property type="evidence" value="ECO:0007669"/>
    <property type="project" value="UniProtKB-SubCell"/>
</dbReference>
<gene>
    <name evidence="10" type="ORF">J4Q44_G00152490</name>
</gene>
<evidence type="ECO:0000256" key="3">
    <source>
        <dbReference type="ARBA" id="ARBA00022692"/>
    </source>
</evidence>
<proteinExistence type="predicted"/>
<dbReference type="Pfam" id="PF00057">
    <property type="entry name" value="Ldl_recept_a"/>
    <property type="match status" value="1"/>
</dbReference>
<feature type="disulfide bond" evidence="8">
    <location>
        <begin position="37"/>
        <end position="55"/>
    </location>
</feature>